<name>A0A6L7I1M8_9GAMM</name>
<dbReference type="PROSITE" id="PS01081">
    <property type="entry name" value="HTH_TETR_1"/>
    <property type="match status" value="1"/>
</dbReference>
<dbReference type="Proteomes" id="UP000474778">
    <property type="component" value="Unassembled WGS sequence"/>
</dbReference>
<reference evidence="6 7" key="1">
    <citation type="submission" date="2019-12" db="EMBL/GenBank/DDBJ databases">
        <title>Shewanella insulae sp. nov., isolated from a tidal flat.</title>
        <authorList>
            <person name="Yoon J.-H."/>
        </authorList>
    </citation>
    <scope>NUCLEOTIDE SEQUENCE [LARGE SCALE GENOMIC DNA]</scope>
    <source>
        <strain evidence="6 7">JBTF-M18</strain>
    </source>
</reference>
<keyword evidence="7" id="KW-1185">Reference proteome</keyword>
<dbReference type="GO" id="GO:0003700">
    <property type="term" value="F:DNA-binding transcription factor activity"/>
    <property type="evidence" value="ECO:0007669"/>
    <property type="project" value="TreeGrafter"/>
</dbReference>
<dbReference type="PROSITE" id="PS50977">
    <property type="entry name" value="HTH_TETR_2"/>
    <property type="match status" value="1"/>
</dbReference>
<dbReference type="InterPro" id="IPR009057">
    <property type="entry name" value="Homeodomain-like_sf"/>
</dbReference>
<sequence length="202" mass="22658">MKEKKLTRSELKRAAIVEAASVEFQNKGFSLASMDDIAKRADVSKRTVYNHFPSKEALFSAIMLEMMEMLCAFESLPFRADESLASQLTQLVQHEIQLLSAKGFIDTARVIIAEAIHKPELIQDAMSEFSKQESPLANWFNQAIAAGALKAKDSEILVVQFTAVIKAYCFWPQLIQGEPLPSQAKLDEITQTVVEMIIKQYT</sequence>
<keyword evidence="3" id="KW-0804">Transcription</keyword>
<dbReference type="Gene3D" id="1.10.357.10">
    <property type="entry name" value="Tetracycline Repressor, domain 2"/>
    <property type="match status" value="1"/>
</dbReference>
<proteinExistence type="predicted"/>
<dbReference type="InterPro" id="IPR050109">
    <property type="entry name" value="HTH-type_TetR-like_transc_reg"/>
</dbReference>
<dbReference type="PANTHER" id="PTHR30055">
    <property type="entry name" value="HTH-TYPE TRANSCRIPTIONAL REGULATOR RUTR"/>
    <property type="match status" value="1"/>
</dbReference>
<dbReference type="SUPFAM" id="SSF46689">
    <property type="entry name" value="Homeodomain-like"/>
    <property type="match status" value="1"/>
</dbReference>
<feature type="DNA-binding region" description="H-T-H motif" evidence="4">
    <location>
        <begin position="33"/>
        <end position="52"/>
    </location>
</feature>
<dbReference type="InterPro" id="IPR036271">
    <property type="entry name" value="Tet_transcr_reg_TetR-rel_C_sf"/>
</dbReference>
<gene>
    <name evidence="6" type="ORF">GNT65_17670</name>
</gene>
<comment type="caution">
    <text evidence="6">The sequence shown here is derived from an EMBL/GenBank/DDBJ whole genome shotgun (WGS) entry which is preliminary data.</text>
</comment>
<dbReference type="AlphaFoldDB" id="A0A6L7I1M8"/>
<dbReference type="PRINTS" id="PR00455">
    <property type="entry name" value="HTHTETR"/>
</dbReference>
<dbReference type="Gene3D" id="1.10.10.60">
    <property type="entry name" value="Homeodomain-like"/>
    <property type="match status" value="1"/>
</dbReference>
<dbReference type="InterPro" id="IPR001647">
    <property type="entry name" value="HTH_TetR"/>
</dbReference>
<evidence type="ECO:0000313" key="6">
    <source>
        <dbReference type="EMBL" id="MXR70486.1"/>
    </source>
</evidence>
<organism evidence="6 7">
    <name type="scientific">Shewanella insulae</name>
    <dbReference type="NCBI Taxonomy" id="2681496"/>
    <lineage>
        <taxon>Bacteria</taxon>
        <taxon>Pseudomonadati</taxon>
        <taxon>Pseudomonadota</taxon>
        <taxon>Gammaproteobacteria</taxon>
        <taxon>Alteromonadales</taxon>
        <taxon>Shewanellaceae</taxon>
        <taxon>Shewanella</taxon>
    </lineage>
</organism>
<protein>
    <submittedName>
        <fullName evidence="6">TetR family transcriptional regulator</fullName>
    </submittedName>
</protein>
<evidence type="ECO:0000256" key="2">
    <source>
        <dbReference type="ARBA" id="ARBA00023125"/>
    </source>
</evidence>
<keyword evidence="2 4" id="KW-0238">DNA-binding</keyword>
<dbReference type="PANTHER" id="PTHR30055:SF224">
    <property type="entry name" value="TRANSCRIPTIONAL REGULATOR TETR FAMILY"/>
    <property type="match status" value="1"/>
</dbReference>
<dbReference type="FunFam" id="1.10.10.60:FF:000141">
    <property type="entry name" value="TetR family transcriptional regulator"/>
    <property type="match status" value="1"/>
</dbReference>
<dbReference type="GO" id="GO:0000976">
    <property type="term" value="F:transcription cis-regulatory region binding"/>
    <property type="evidence" value="ECO:0007669"/>
    <property type="project" value="TreeGrafter"/>
</dbReference>
<evidence type="ECO:0000313" key="7">
    <source>
        <dbReference type="Proteomes" id="UP000474778"/>
    </source>
</evidence>
<dbReference type="SUPFAM" id="SSF48498">
    <property type="entry name" value="Tetracyclin repressor-like, C-terminal domain"/>
    <property type="match status" value="1"/>
</dbReference>
<dbReference type="Pfam" id="PF14246">
    <property type="entry name" value="TetR_C_7"/>
    <property type="match status" value="1"/>
</dbReference>
<evidence type="ECO:0000256" key="3">
    <source>
        <dbReference type="ARBA" id="ARBA00023163"/>
    </source>
</evidence>
<evidence type="ECO:0000256" key="1">
    <source>
        <dbReference type="ARBA" id="ARBA00023015"/>
    </source>
</evidence>
<feature type="domain" description="HTH tetR-type" evidence="5">
    <location>
        <begin position="10"/>
        <end position="70"/>
    </location>
</feature>
<dbReference type="RefSeq" id="WP_160798513.1">
    <property type="nucleotide sequence ID" value="NZ_WRPA01000020.1"/>
</dbReference>
<accession>A0A6L7I1M8</accession>
<evidence type="ECO:0000256" key="4">
    <source>
        <dbReference type="PROSITE-ProRule" id="PRU00335"/>
    </source>
</evidence>
<keyword evidence="1" id="KW-0805">Transcription regulation</keyword>
<evidence type="ECO:0000259" key="5">
    <source>
        <dbReference type="PROSITE" id="PS50977"/>
    </source>
</evidence>
<dbReference type="EMBL" id="WRPA01000020">
    <property type="protein sequence ID" value="MXR70486.1"/>
    <property type="molecule type" value="Genomic_DNA"/>
</dbReference>
<dbReference type="Pfam" id="PF00440">
    <property type="entry name" value="TetR_N"/>
    <property type="match status" value="1"/>
</dbReference>
<dbReference type="InterPro" id="IPR039536">
    <property type="entry name" value="TetR_C_Proteobacteria"/>
</dbReference>
<dbReference type="InterPro" id="IPR023772">
    <property type="entry name" value="DNA-bd_HTH_TetR-type_CS"/>
</dbReference>